<dbReference type="Gene3D" id="3.10.100.10">
    <property type="entry name" value="Mannose-Binding Protein A, subunit A"/>
    <property type="match status" value="1"/>
</dbReference>
<keyword evidence="3" id="KW-0735">Signal-anchor</keyword>
<keyword evidence="2 6" id="KW-0812">Transmembrane</keyword>
<dbReference type="InterPro" id="IPR050919">
    <property type="entry name" value="NKG2/CD94_NK_receptors"/>
</dbReference>
<dbReference type="InterPro" id="IPR016187">
    <property type="entry name" value="CTDL_fold"/>
</dbReference>
<dbReference type="SUPFAM" id="SSF56436">
    <property type="entry name" value="C-type lectin-like"/>
    <property type="match status" value="1"/>
</dbReference>
<feature type="non-terminal residue" evidence="8">
    <location>
        <position position="153"/>
    </location>
</feature>
<dbReference type="InterPro" id="IPR016186">
    <property type="entry name" value="C-type_lectin-like/link_sf"/>
</dbReference>
<evidence type="ECO:0000313" key="8">
    <source>
        <dbReference type="RefSeq" id="XP_006877603.1"/>
    </source>
</evidence>
<evidence type="ECO:0000256" key="6">
    <source>
        <dbReference type="SAM" id="Phobius"/>
    </source>
</evidence>
<dbReference type="RefSeq" id="XP_006877603.1">
    <property type="nucleotide sequence ID" value="XM_006877541.1"/>
</dbReference>
<evidence type="ECO:0000256" key="4">
    <source>
        <dbReference type="ARBA" id="ARBA00022989"/>
    </source>
</evidence>
<dbReference type="PANTHER" id="PTHR22800">
    <property type="entry name" value="C-TYPE LECTIN PROTEINS"/>
    <property type="match status" value="1"/>
</dbReference>
<evidence type="ECO:0000256" key="5">
    <source>
        <dbReference type="ARBA" id="ARBA00023136"/>
    </source>
</evidence>
<accession>A0A9B0UB49</accession>
<dbReference type="GO" id="GO:0016020">
    <property type="term" value="C:membrane"/>
    <property type="evidence" value="ECO:0007669"/>
    <property type="project" value="UniProtKB-SubCell"/>
</dbReference>
<organism evidence="7 8">
    <name type="scientific">Chrysochloris asiatica</name>
    <name type="common">Cape golden mole</name>
    <dbReference type="NCBI Taxonomy" id="185453"/>
    <lineage>
        <taxon>Eukaryota</taxon>
        <taxon>Metazoa</taxon>
        <taxon>Chordata</taxon>
        <taxon>Craniata</taxon>
        <taxon>Vertebrata</taxon>
        <taxon>Euteleostomi</taxon>
        <taxon>Mammalia</taxon>
        <taxon>Eutheria</taxon>
        <taxon>Afrotheria</taxon>
        <taxon>Chrysochloridae</taxon>
        <taxon>Chrysochlorinae</taxon>
        <taxon>Chrysochloris</taxon>
    </lineage>
</organism>
<comment type="subcellular location">
    <subcellularLocation>
        <location evidence="1">Membrane</location>
        <topology evidence="1">Single-pass type II membrane protein</topology>
    </subcellularLocation>
</comment>
<dbReference type="Proteomes" id="UP000504623">
    <property type="component" value="Unplaced"/>
</dbReference>
<dbReference type="OrthoDB" id="10059571at2759"/>
<dbReference type="PANTHER" id="PTHR22800:SF242">
    <property type="entry name" value="NKG2-A_NKG2-B TYPE II INTEGRAL MEMBRANE PROTEIN"/>
    <property type="match status" value="1"/>
</dbReference>
<evidence type="ECO:0000256" key="1">
    <source>
        <dbReference type="ARBA" id="ARBA00004606"/>
    </source>
</evidence>
<keyword evidence="5 6" id="KW-0472">Membrane</keyword>
<dbReference type="GO" id="GO:0045954">
    <property type="term" value="P:positive regulation of natural killer cell mediated cytotoxicity"/>
    <property type="evidence" value="ECO:0007669"/>
    <property type="project" value="TreeGrafter"/>
</dbReference>
<proteinExistence type="predicted"/>
<dbReference type="GO" id="GO:0002223">
    <property type="term" value="P:stimulatory C-type lectin receptor signaling pathway"/>
    <property type="evidence" value="ECO:0007669"/>
    <property type="project" value="TreeGrafter"/>
</dbReference>
<dbReference type="AlphaFoldDB" id="A0A9B0UB49"/>
<keyword evidence="4 6" id="KW-1133">Transmembrane helix</keyword>
<evidence type="ECO:0000256" key="2">
    <source>
        <dbReference type="ARBA" id="ARBA00022692"/>
    </source>
</evidence>
<keyword evidence="7" id="KW-1185">Reference proteome</keyword>
<dbReference type="GeneID" id="102821275"/>
<protein>
    <submittedName>
        <fullName evidence="8">NKG2-A/NKG2-B type II integral membrane protein-like</fullName>
    </submittedName>
</protein>
<gene>
    <name evidence="8" type="primary">LOC102821275</name>
</gene>
<evidence type="ECO:0000256" key="3">
    <source>
        <dbReference type="ARBA" id="ARBA00022968"/>
    </source>
</evidence>
<name>A0A9B0UB49_CHRAS</name>
<feature type="transmembrane region" description="Helical" evidence="6">
    <location>
        <begin position="73"/>
        <end position="93"/>
    </location>
</feature>
<evidence type="ECO:0000313" key="7">
    <source>
        <dbReference type="Proteomes" id="UP000504623"/>
    </source>
</evidence>
<reference evidence="8" key="1">
    <citation type="submission" date="2025-08" db="UniProtKB">
        <authorList>
            <consortium name="RefSeq"/>
        </authorList>
    </citation>
    <scope>IDENTIFICATION</scope>
    <source>
        <tissue evidence="8">Spleen</tissue>
    </source>
</reference>
<sequence>MNNQTIIYSDINLTKNSKRQQMKSKDAKRSISISEQEIIYADLTLHNASQNLQKNDKNGHCKGSPSPPGKLTAGILGVTCLVLMASIAIVKVINPVIQNHSSVHHCDHCPEDWFYYFNNCYFISSNKKTWTESKTACALNKSNLISMENDEET</sequence>